<feature type="compositionally biased region" description="Polar residues" evidence="1">
    <location>
        <begin position="160"/>
        <end position="172"/>
    </location>
</feature>
<name>A0A9W8AZU8_9FUNG</name>
<dbReference type="InterPro" id="IPR039874">
    <property type="entry name" value="WAPL"/>
</dbReference>
<comment type="caution">
    <text evidence="2">The sequence shown here is derived from an EMBL/GenBank/DDBJ whole genome shotgun (WGS) entry which is preliminary data.</text>
</comment>
<dbReference type="PANTHER" id="PTHR22100">
    <property type="entry name" value="WINGS APART-LIKE PROTEIN HOMOLOG"/>
    <property type="match status" value="1"/>
</dbReference>
<dbReference type="Gene3D" id="1.25.10.10">
    <property type="entry name" value="Leucine-rich Repeat Variant"/>
    <property type="match status" value="1"/>
</dbReference>
<dbReference type="InterPro" id="IPR011989">
    <property type="entry name" value="ARM-like"/>
</dbReference>
<gene>
    <name evidence="2" type="ORF">IWQ62_000593</name>
</gene>
<evidence type="ECO:0008006" key="4">
    <source>
        <dbReference type="Google" id="ProtNLM"/>
    </source>
</evidence>
<feature type="compositionally biased region" description="Acidic residues" evidence="1">
    <location>
        <begin position="188"/>
        <end position="199"/>
    </location>
</feature>
<dbReference type="EMBL" id="JANBPY010000054">
    <property type="protein sequence ID" value="KAJ1969483.1"/>
    <property type="molecule type" value="Genomic_DNA"/>
</dbReference>
<feature type="region of interest" description="Disordered" evidence="1">
    <location>
        <begin position="135"/>
        <end position="172"/>
    </location>
</feature>
<proteinExistence type="predicted"/>
<dbReference type="OrthoDB" id="78088at2759"/>
<sequence length="1039" mass="114418">MSVGDLRHGKVVTTYARRNRRGLAEPGRYTVKGKSSGLEASKTSSQPALPGDEDGDRKVSSTLAVSNKDRPTLPVDSKRHRSSPTTFTCDSAKSPLKNPSPVRRNQPDTPFQGWKRRSIHESITHLTHLYDVQHNVSKDQKSSPAARNSTHLTGKAEQFSKPSKSLSQYTAVDTKSPKVDVFAFQSDDSMEPSDYDEEAPTTCLHKSPASSPRVRDNRRSKPAQPLQHTPRSPKPVTPTLPSPRKARTVAGTVESSKKATRQAPTSPAQSLSPAKTPRLSRSLSHRRDTPKTPVDDQSRNCALAPVPELSSQEVPSSKATTRTLVRSNSAVINRPAKEFDNHQYQRTLAQTHRTGVKITYGKSRLAQSQEGLGAAIEDPWDFPSCAPSNGGLEYSSQPTPSGLKRHLSGGILLPPSLCQDNGCELDEMATEQSRHHYRRMVETYQYQLQKHQPEKSQWVASRSLIRDLAMDPGLVQYLGQERAAHSLYSTLCPQQDPLVITAWLVLVYVLSQFRDLAAVLVTERQALDNLTKYIQRRSNDPFRDDSLTVATPLGKMVQEIRPHLMIILGLVHKDTSDVETSSFPSPCPTGQLNWSYLAIRSVHMLSFGPSALDLVSFSPSDEFGGLTYQAQEPYPRGISIPVQRELRVSGCLAFISQHFVTACRTLPEVADALKNRVQPTSQTLQELGPLMVMASVIEYSTVSCPENVEEALKTPQLLVSLLGLHETFTALLSGLGMWENVTIVPNFKTEPPVDLTPLPNALANTLIVTRLLVNLTNQRVDGCEALGTSCYLKQLLYMLRLAEQLWPGLAVQQSSRSASPMPIRQKLGQSDRNPETAASVPVRPEFLPCHSLLFDCVMLTTGLLINLVEDSVSNRDLFGHLPYCVRCSPGVTGVPIYSPCLHDDTASDYLARIFTSLCADASDERHRVLSVYMAVLLGCLTKDNPANQRAIRAQLPDQSFGLIIQRLEGFVDAGRSVEKLLQPEDPLTAAPLMDKPVMQSASTLISAQQPLSSPESSQDNVIQSFQTILDLLHSLESPC</sequence>
<dbReference type="PANTHER" id="PTHR22100:SF13">
    <property type="entry name" value="WINGS APART-LIKE PROTEIN HOMOLOG"/>
    <property type="match status" value="1"/>
</dbReference>
<feature type="compositionally biased region" description="Pro residues" evidence="1">
    <location>
        <begin position="232"/>
        <end position="241"/>
    </location>
</feature>
<dbReference type="Proteomes" id="UP001150925">
    <property type="component" value="Unassembled WGS sequence"/>
</dbReference>
<organism evidence="2 3">
    <name type="scientific">Dispira parvispora</name>
    <dbReference type="NCBI Taxonomy" id="1520584"/>
    <lineage>
        <taxon>Eukaryota</taxon>
        <taxon>Fungi</taxon>
        <taxon>Fungi incertae sedis</taxon>
        <taxon>Zoopagomycota</taxon>
        <taxon>Kickxellomycotina</taxon>
        <taxon>Dimargaritomycetes</taxon>
        <taxon>Dimargaritales</taxon>
        <taxon>Dimargaritaceae</taxon>
        <taxon>Dispira</taxon>
    </lineage>
</organism>
<evidence type="ECO:0000313" key="3">
    <source>
        <dbReference type="Proteomes" id="UP001150925"/>
    </source>
</evidence>
<evidence type="ECO:0000256" key="1">
    <source>
        <dbReference type="SAM" id="MobiDB-lite"/>
    </source>
</evidence>
<feature type="compositionally biased region" description="Polar residues" evidence="1">
    <location>
        <begin position="142"/>
        <end position="152"/>
    </location>
</feature>
<feature type="compositionally biased region" description="Basic and acidic residues" evidence="1">
    <location>
        <begin position="285"/>
        <end position="298"/>
    </location>
</feature>
<feature type="compositionally biased region" description="Polar residues" evidence="1">
    <location>
        <begin position="309"/>
        <end position="328"/>
    </location>
</feature>
<protein>
    <recommendedName>
        <fullName evidence="4">Wings apart-like protein C-terminal domain-containing protein</fullName>
    </recommendedName>
</protein>
<reference evidence="2" key="1">
    <citation type="submission" date="2022-07" db="EMBL/GenBank/DDBJ databases">
        <title>Phylogenomic reconstructions and comparative analyses of Kickxellomycotina fungi.</title>
        <authorList>
            <person name="Reynolds N.K."/>
            <person name="Stajich J.E."/>
            <person name="Barry K."/>
            <person name="Grigoriev I.V."/>
            <person name="Crous P."/>
            <person name="Smith M.E."/>
        </authorList>
    </citation>
    <scope>NUCLEOTIDE SEQUENCE</scope>
    <source>
        <strain evidence="2">RSA 1196</strain>
    </source>
</reference>
<accession>A0A9W8AZU8</accession>
<feature type="region of interest" description="Disordered" evidence="1">
    <location>
        <begin position="1"/>
        <end position="116"/>
    </location>
</feature>
<keyword evidence="3" id="KW-1185">Reference proteome</keyword>
<dbReference type="AlphaFoldDB" id="A0A9W8AZU8"/>
<feature type="compositionally biased region" description="Polar residues" evidence="1">
    <location>
        <begin position="262"/>
        <end position="273"/>
    </location>
</feature>
<evidence type="ECO:0000313" key="2">
    <source>
        <dbReference type="EMBL" id="KAJ1969483.1"/>
    </source>
</evidence>
<feature type="region of interest" description="Disordered" evidence="1">
    <location>
        <begin position="187"/>
        <end position="328"/>
    </location>
</feature>